<dbReference type="SUPFAM" id="SSF47794">
    <property type="entry name" value="Rad51 N-terminal domain-like"/>
    <property type="match status" value="1"/>
</dbReference>
<organism evidence="2 3">
    <name type="scientific">Almyronema epifaneia S1</name>
    <dbReference type="NCBI Taxonomy" id="2991925"/>
    <lineage>
        <taxon>Bacteria</taxon>
        <taxon>Bacillati</taxon>
        <taxon>Cyanobacteriota</taxon>
        <taxon>Cyanophyceae</taxon>
        <taxon>Nodosilineales</taxon>
        <taxon>Nodosilineaceae</taxon>
        <taxon>Almyronema</taxon>
        <taxon>Almyronema epifaneia</taxon>
    </lineage>
</organism>
<dbReference type="NCBIfam" id="TIGR03491">
    <property type="entry name" value="TM0106 family RecB-like putative nuclease"/>
    <property type="match status" value="1"/>
</dbReference>
<dbReference type="Gene3D" id="1.10.150.20">
    <property type="entry name" value="5' to 3' exonuclease, C-terminal subdomain"/>
    <property type="match status" value="1"/>
</dbReference>
<keyword evidence="3" id="KW-1185">Reference proteome</keyword>
<dbReference type="InterPro" id="IPR038720">
    <property type="entry name" value="YprB_RNase_H-like_dom"/>
</dbReference>
<proteinExistence type="predicted"/>
<feature type="domain" description="YprB ribonuclease H-like" evidence="1">
    <location>
        <begin position="319"/>
        <end position="490"/>
    </location>
</feature>
<gene>
    <name evidence="2" type="ORF">ACFVKH_18270</name>
</gene>
<accession>A0ABW6IKR0</accession>
<reference evidence="2 3" key="1">
    <citation type="submission" date="2024-10" db="EMBL/GenBank/DDBJ databases">
        <authorList>
            <person name="Ratan Roy A."/>
            <person name="Morales Sandoval P.H."/>
            <person name="De Los Santos Villalobos S."/>
            <person name="Chakraborty S."/>
            <person name="Mukherjee J."/>
        </authorList>
    </citation>
    <scope>NUCLEOTIDE SEQUENCE [LARGE SCALE GENOMIC DNA]</scope>
    <source>
        <strain evidence="2 3">S1</strain>
    </source>
</reference>
<dbReference type="InterPro" id="IPR019993">
    <property type="entry name" value="RecB_nuclease_TM0106_put"/>
</dbReference>
<evidence type="ECO:0000313" key="2">
    <source>
        <dbReference type="EMBL" id="MFE4108232.1"/>
    </source>
</evidence>
<name>A0ABW6IKR0_9CYAN</name>
<dbReference type="SUPFAM" id="SSF53098">
    <property type="entry name" value="Ribonuclease H-like"/>
    <property type="match status" value="1"/>
</dbReference>
<protein>
    <submittedName>
        <fullName evidence="2">TM0106 family RecB-like putative nuclease</fullName>
    </submittedName>
</protein>
<dbReference type="InterPro" id="IPR011604">
    <property type="entry name" value="PDDEXK-like_dom_sf"/>
</dbReference>
<dbReference type="RefSeq" id="WP_377967751.1">
    <property type="nucleotide sequence ID" value="NZ_JBHZOL010000102.1"/>
</dbReference>
<dbReference type="Proteomes" id="UP001600165">
    <property type="component" value="Unassembled WGS sequence"/>
</dbReference>
<dbReference type="EMBL" id="JBHZOL010000102">
    <property type="protein sequence ID" value="MFE4108232.1"/>
    <property type="molecule type" value="Genomic_DNA"/>
</dbReference>
<sequence>MQTTELQPDAEPCWITDSCLFQYHRCSRRAFLDRHGETSLRAPANDYLLKLRQDSAEHRQSVLHSYQPLSEPPSGDRLEQAAATYRLMEQGVDYISRGVLIFEIAPNLSLLSSPDLLIRQPGNAYFGEWHYLPADIKFGKKPKLEYQLIAAFHAYVLAEVQGRWPETSLLILRSSKVCEIDLPKQLPRMEELLQACIATLSQPQIPEVFISHSRCDLCHWFSYCHQEAKQQNHLSLIPGITPARYTHLQAANLTTLRDLSQAQPAQLASLPGFGEQVAEKLVHQAQAALMNKAIARLSPHSPYGFPLAPEDLPTTEIELYFDIEAAPDKNLVYLHGVLVVDRRRQSETFYALLAEDPDQEQAAWEQFKNLVQQYPEAPIYHFCPYEAQTVKRLAEEFGTPLAEIQPLLNRFVDVHKCFSEAVTLPIESYALKHIARWIGFDWRDAGANGAQSICWYDDWLTTGDRTYLEAILRYNEDDCRATYHIKEWLVNFAQTFWP</sequence>
<dbReference type="Pfam" id="PF14520">
    <property type="entry name" value="HHH_5"/>
    <property type="match status" value="1"/>
</dbReference>
<dbReference type="Pfam" id="PF13482">
    <property type="entry name" value="RNase_H_2"/>
    <property type="match status" value="1"/>
</dbReference>
<dbReference type="InterPro" id="IPR010995">
    <property type="entry name" value="DNA_repair_Rad51/TF_NusA_a-hlx"/>
</dbReference>
<comment type="caution">
    <text evidence="2">The sequence shown here is derived from an EMBL/GenBank/DDBJ whole genome shotgun (WGS) entry which is preliminary data.</text>
</comment>
<evidence type="ECO:0000259" key="1">
    <source>
        <dbReference type="Pfam" id="PF13482"/>
    </source>
</evidence>
<evidence type="ECO:0000313" key="3">
    <source>
        <dbReference type="Proteomes" id="UP001600165"/>
    </source>
</evidence>
<dbReference type="InterPro" id="IPR012337">
    <property type="entry name" value="RNaseH-like_sf"/>
</dbReference>
<dbReference type="Gene3D" id="3.90.320.10">
    <property type="match status" value="1"/>
</dbReference>